<dbReference type="Proteomes" id="UP001175000">
    <property type="component" value="Unassembled WGS sequence"/>
</dbReference>
<keyword evidence="1" id="KW-0472">Membrane</keyword>
<keyword evidence="3" id="KW-1185">Reference proteome</keyword>
<keyword evidence="1" id="KW-0812">Transmembrane</keyword>
<feature type="transmembrane region" description="Helical" evidence="1">
    <location>
        <begin position="317"/>
        <end position="340"/>
    </location>
</feature>
<protein>
    <submittedName>
        <fullName evidence="2">Uncharacterized protein</fullName>
    </submittedName>
</protein>
<name>A0AA39U541_9PEZI</name>
<evidence type="ECO:0000256" key="1">
    <source>
        <dbReference type="SAM" id="Phobius"/>
    </source>
</evidence>
<sequence length="358" mass="41131">MTSPELQPLLQVPDGPTWEKIVNCFFGNFTSELGCANMETYSDYYVREIRRLQVGVAPGLARLAARTHEDLIHICEVLSKGRTRARQDIRKELLSYFATKDHLAVDRSIDLTLRLWLLLNVRDSQLSVLLPEQPPLLWEDSCSLETFIEAHFRRSTTKLGYRESRLDPSFTVANMVRVCDLRVRWTESIDDHLRLDQRRRVLSIFPMKGFLVGQLNSAVVDGDGNKVSKVLPASLLQETVITLNLLFPQWDSATQALLRQDGQRFDSEAPFDGPRRQSLDEFSYWRDRLLELHEEIYKASPGTWGQLWRDRRNPHNWWTFWIVLLVIVPLTIVGTIASVVQSQAAVESLNLQRASVSG</sequence>
<reference evidence="2" key="1">
    <citation type="submission" date="2023-06" db="EMBL/GenBank/DDBJ databases">
        <title>Genome-scale phylogeny and comparative genomics of the fungal order Sordariales.</title>
        <authorList>
            <consortium name="Lawrence Berkeley National Laboratory"/>
            <person name="Hensen N."/>
            <person name="Bonometti L."/>
            <person name="Westerberg I."/>
            <person name="Brannstrom I.O."/>
            <person name="Guillou S."/>
            <person name="Cros-Aarteil S."/>
            <person name="Calhoun S."/>
            <person name="Haridas S."/>
            <person name="Kuo A."/>
            <person name="Mondo S."/>
            <person name="Pangilinan J."/>
            <person name="Riley R."/>
            <person name="Labutti K."/>
            <person name="Andreopoulos B."/>
            <person name="Lipzen A."/>
            <person name="Chen C."/>
            <person name="Yanf M."/>
            <person name="Daum C."/>
            <person name="Ng V."/>
            <person name="Clum A."/>
            <person name="Steindorff A."/>
            <person name="Ohm R."/>
            <person name="Martin F."/>
            <person name="Silar P."/>
            <person name="Natvig D."/>
            <person name="Lalanne C."/>
            <person name="Gautier V."/>
            <person name="Ament-Velasquez S.L."/>
            <person name="Kruys A."/>
            <person name="Hutchinson M.I."/>
            <person name="Powell A.J."/>
            <person name="Barry K."/>
            <person name="Miller A.N."/>
            <person name="Grigoriev I.V."/>
            <person name="Debuchy R."/>
            <person name="Gladieux P."/>
            <person name="Thoren M.H."/>
            <person name="Johannesson H."/>
        </authorList>
    </citation>
    <scope>NUCLEOTIDE SEQUENCE</scope>
    <source>
        <strain evidence="2">CBS 606.72</strain>
    </source>
</reference>
<accession>A0AA39U541</accession>
<evidence type="ECO:0000313" key="2">
    <source>
        <dbReference type="EMBL" id="KAK0611960.1"/>
    </source>
</evidence>
<dbReference type="AlphaFoldDB" id="A0AA39U541"/>
<gene>
    <name evidence="2" type="ORF">B0T14DRAFT_339016</name>
</gene>
<keyword evidence="1" id="KW-1133">Transmembrane helix</keyword>
<proteinExistence type="predicted"/>
<organism evidence="2 3">
    <name type="scientific">Immersiella caudata</name>
    <dbReference type="NCBI Taxonomy" id="314043"/>
    <lineage>
        <taxon>Eukaryota</taxon>
        <taxon>Fungi</taxon>
        <taxon>Dikarya</taxon>
        <taxon>Ascomycota</taxon>
        <taxon>Pezizomycotina</taxon>
        <taxon>Sordariomycetes</taxon>
        <taxon>Sordariomycetidae</taxon>
        <taxon>Sordariales</taxon>
        <taxon>Lasiosphaeriaceae</taxon>
        <taxon>Immersiella</taxon>
    </lineage>
</organism>
<evidence type="ECO:0000313" key="3">
    <source>
        <dbReference type="Proteomes" id="UP001175000"/>
    </source>
</evidence>
<dbReference type="EMBL" id="JAULSU010000007">
    <property type="protein sequence ID" value="KAK0611960.1"/>
    <property type="molecule type" value="Genomic_DNA"/>
</dbReference>
<comment type="caution">
    <text evidence="2">The sequence shown here is derived from an EMBL/GenBank/DDBJ whole genome shotgun (WGS) entry which is preliminary data.</text>
</comment>